<dbReference type="InterPro" id="IPR020845">
    <property type="entry name" value="AMP-binding_CS"/>
</dbReference>
<dbReference type="Pfam" id="PF00501">
    <property type="entry name" value="AMP-binding"/>
    <property type="match status" value="1"/>
</dbReference>
<organism evidence="3 4">
    <name type="scientific">Pseudoalteromonas holothuriae</name>
    <dbReference type="NCBI Taxonomy" id="2963714"/>
    <lineage>
        <taxon>Bacteria</taxon>
        <taxon>Pseudomonadati</taxon>
        <taxon>Pseudomonadota</taxon>
        <taxon>Gammaproteobacteria</taxon>
        <taxon>Alteromonadales</taxon>
        <taxon>Pseudoalteromonadaceae</taxon>
        <taxon>Pseudoalteromonas</taxon>
    </lineage>
</organism>
<reference evidence="3 4" key="1">
    <citation type="submission" date="2022-07" db="EMBL/GenBank/DDBJ databases">
        <authorList>
            <person name="Criscuolo A."/>
        </authorList>
    </citation>
    <scope>NUCLEOTIDE SEQUENCE [LARGE SCALE GENOMIC DNA]</scope>
    <source>
        <strain evidence="4">CIP 111951</strain>
    </source>
</reference>
<dbReference type="Gene3D" id="3.30.300.30">
    <property type="match status" value="1"/>
</dbReference>
<accession>A0ABN8UMF9</accession>
<dbReference type="Gene3D" id="3.40.50.12780">
    <property type="entry name" value="N-terminal domain of ligase-like"/>
    <property type="match status" value="1"/>
</dbReference>
<evidence type="ECO:0000313" key="4">
    <source>
        <dbReference type="Proteomes" id="UP001152485"/>
    </source>
</evidence>
<dbReference type="PROSITE" id="PS00455">
    <property type="entry name" value="AMP_BINDING"/>
    <property type="match status" value="1"/>
</dbReference>
<evidence type="ECO:0000259" key="1">
    <source>
        <dbReference type="Pfam" id="PF00501"/>
    </source>
</evidence>
<dbReference type="InterPro" id="IPR045851">
    <property type="entry name" value="AMP-bd_C_sf"/>
</dbReference>
<dbReference type="InterPro" id="IPR042099">
    <property type="entry name" value="ANL_N_sf"/>
</dbReference>
<protein>
    <submittedName>
        <fullName evidence="3">Gramicidin S synthase 1</fullName>
    </submittedName>
</protein>
<dbReference type="PANTHER" id="PTHR45527">
    <property type="entry name" value="NONRIBOSOMAL PEPTIDE SYNTHETASE"/>
    <property type="match status" value="1"/>
</dbReference>
<name>A0ABN8UMF9_9GAMM</name>
<dbReference type="Proteomes" id="UP001152485">
    <property type="component" value="Unassembled WGS sequence"/>
</dbReference>
<sequence>MQLNQRLRKGFDLYSKNAAIYVDNTYITYEQLDIKSTYINDNLSSQFTSVGILDYRSVGYYCAVVSCVLSSRTFVPLGTKLPLNRLISIIEQSQLSCILFGSQYKELYQKLQKRFPRVSFLCIEELLSLTSQPKLHSSNTKTDVAYILFTSGTTGTPKGVPISWNNLDSYVTYMDQFLPLTPDDRVSQVFDPTFDLSIHDMFVTWTQGACLYVLPETALFAPSKFIKQHELTIWFSVPSTASIMSKLGMLKKASYPSLRISLFCGEALPTALADNWHKAAYNSKIINLYGPTEATIACSHYEYNPSESTSEVYVPIGTAFPHMNFCTDENGQLLISGPQVFSGYLSNTEHHSASLHVKNNIQHYCSGDLVRSGPNNNWHYVSRIDAQVKIQGYRVELAEINAKSSEFLNNALVQTIAIPKNQPQSLTIFICAPADKKVADELLTYLAQQLPHYMVPKKVIWIDSMPLNSNGKIDSNTLHLLTEK</sequence>
<gene>
    <name evidence="3" type="primary">grsA</name>
    <name evidence="3" type="ORF">PSECIP111951_02473</name>
</gene>
<dbReference type="EMBL" id="CAMAPD010000011">
    <property type="protein sequence ID" value="CAH9061355.1"/>
    <property type="molecule type" value="Genomic_DNA"/>
</dbReference>
<dbReference type="RefSeq" id="WP_261593697.1">
    <property type="nucleotide sequence ID" value="NZ_CAMAPD010000011.1"/>
</dbReference>
<evidence type="ECO:0000259" key="2">
    <source>
        <dbReference type="Pfam" id="PF13193"/>
    </source>
</evidence>
<dbReference type="InterPro" id="IPR000873">
    <property type="entry name" value="AMP-dep_synth/lig_dom"/>
</dbReference>
<proteinExistence type="predicted"/>
<dbReference type="InterPro" id="IPR025110">
    <property type="entry name" value="AMP-bd_C"/>
</dbReference>
<dbReference type="PANTHER" id="PTHR45527:SF1">
    <property type="entry name" value="FATTY ACID SYNTHASE"/>
    <property type="match status" value="1"/>
</dbReference>
<dbReference type="Pfam" id="PF13193">
    <property type="entry name" value="AMP-binding_C"/>
    <property type="match status" value="1"/>
</dbReference>
<comment type="caution">
    <text evidence="3">The sequence shown here is derived from an EMBL/GenBank/DDBJ whole genome shotgun (WGS) entry which is preliminary data.</text>
</comment>
<feature type="domain" description="AMP-binding enzyme C-terminal" evidence="2">
    <location>
        <begin position="420"/>
        <end position="472"/>
    </location>
</feature>
<evidence type="ECO:0000313" key="3">
    <source>
        <dbReference type="EMBL" id="CAH9061355.1"/>
    </source>
</evidence>
<dbReference type="SUPFAM" id="SSF56801">
    <property type="entry name" value="Acetyl-CoA synthetase-like"/>
    <property type="match status" value="1"/>
</dbReference>
<feature type="domain" description="AMP-dependent synthetase/ligase" evidence="1">
    <location>
        <begin position="18"/>
        <end position="345"/>
    </location>
</feature>